<evidence type="ECO:0000256" key="3">
    <source>
        <dbReference type="PIRSR" id="PIRSR000390-2"/>
    </source>
</evidence>
<dbReference type="Gene3D" id="3.90.1150.10">
    <property type="entry name" value="Aspartate Aminotransferase, domain 1"/>
    <property type="match status" value="1"/>
</dbReference>
<gene>
    <name evidence="5" type="ORF">ENS56_06265</name>
</gene>
<dbReference type="AlphaFoldDB" id="A0A832G119"/>
<dbReference type="InterPro" id="IPR015421">
    <property type="entry name" value="PyrdxlP-dep_Trfase_major"/>
</dbReference>
<dbReference type="PANTHER" id="PTHR30244">
    <property type="entry name" value="TRANSAMINASE"/>
    <property type="match status" value="1"/>
</dbReference>
<keyword evidence="5" id="KW-0808">Transferase</keyword>
<comment type="similarity">
    <text evidence="1 4">Belongs to the DegT/DnrJ/EryC1 family.</text>
</comment>
<dbReference type="GO" id="GO:0000271">
    <property type="term" value="P:polysaccharide biosynthetic process"/>
    <property type="evidence" value="ECO:0007669"/>
    <property type="project" value="TreeGrafter"/>
</dbReference>
<comment type="caution">
    <text evidence="5">The sequence shown here is derived from an EMBL/GenBank/DDBJ whole genome shotgun (WGS) entry which is preliminary data.</text>
</comment>
<keyword evidence="5" id="KW-0032">Aminotransferase</keyword>
<dbReference type="CDD" id="cd00616">
    <property type="entry name" value="AHBA_syn"/>
    <property type="match status" value="1"/>
</dbReference>
<evidence type="ECO:0000313" key="5">
    <source>
        <dbReference type="EMBL" id="HGT47619.1"/>
    </source>
</evidence>
<protein>
    <submittedName>
        <fullName evidence="5">DegT/DnrJ/EryC1/StrS family aminotransferase</fullName>
    </submittedName>
</protein>
<dbReference type="EMBL" id="DSVI01000007">
    <property type="protein sequence ID" value="HGT47619.1"/>
    <property type="molecule type" value="Genomic_DNA"/>
</dbReference>
<dbReference type="InterPro" id="IPR015422">
    <property type="entry name" value="PyrdxlP-dep_Trfase_small"/>
</dbReference>
<dbReference type="PANTHER" id="PTHR30244:SF34">
    <property type="entry name" value="DTDP-4-AMINO-4,6-DIDEOXYGALACTOSE TRANSAMINASE"/>
    <property type="match status" value="1"/>
</dbReference>
<proteinExistence type="inferred from homology"/>
<organism evidence="5">
    <name type="scientific">Ignavibacterium album</name>
    <dbReference type="NCBI Taxonomy" id="591197"/>
    <lineage>
        <taxon>Bacteria</taxon>
        <taxon>Pseudomonadati</taxon>
        <taxon>Ignavibacteriota</taxon>
        <taxon>Ignavibacteria</taxon>
        <taxon>Ignavibacteriales</taxon>
        <taxon>Ignavibacteriaceae</taxon>
        <taxon>Ignavibacterium</taxon>
    </lineage>
</organism>
<sequence length="377" mass="42456">MSYNIPLFKLNFDEAEERAIIETIRSHWISTGPKTSEFENKFAEMLNVKHSLALANCTVALHLAMKILNIQEGDEVICPSLTFVATVNAIRYVNATPVFCDIKNYNDLTMDPGKIKSLITPKTKAIVVMHYGGFSCEMNEILSIAKENNLKIIEDACHGPLSEYEGKKLGTIGDVGCFSFFSNKNLSTGEGGMLVTNDTTLFEKAKLLRSHGMTSLSYDRAKGHSTGYDVVDLGFNYRMDDMRASIGIVQLNKLPADLEKRKVIREIYIDRLKNLENISIPFLDNKNFSSNYIFPIILKNSTIEKRESVRKSLADAGIQTSVHYPAVHRFSIYENYNASLPLSEYVSDNEITLPMYSGLKEEEIDYIGNILIRLLND</sequence>
<dbReference type="Pfam" id="PF01041">
    <property type="entry name" value="DegT_DnrJ_EryC1"/>
    <property type="match status" value="1"/>
</dbReference>
<dbReference type="GO" id="GO:0008483">
    <property type="term" value="F:transaminase activity"/>
    <property type="evidence" value="ECO:0007669"/>
    <property type="project" value="UniProtKB-KW"/>
</dbReference>
<keyword evidence="3 4" id="KW-0663">Pyridoxal phosphate</keyword>
<dbReference type="PIRSF" id="PIRSF000390">
    <property type="entry name" value="PLP_StrS"/>
    <property type="match status" value="1"/>
</dbReference>
<feature type="active site" description="Proton acceptor" evidence="2">
    <location>
        <position position="184"/>
    </location>
</feature>
<evidence type="ECO:0000256" key="1">
    <source>
        <dbReference type="ARBA" id="ARBA00037999"/>
    </source>
</evidence>
<dbReference type="SUPFAM" id="SSF53383">
    <property type="entry name" value="PLP-dependent transferases"/>
    <property type="match status" value="1"/>
</dbReference>
<dbReference type="GO" id="GO:0030170">
    <property type="term" value="F:pyridoxal phosphate binding"/>
    <property type="evidence" value="ECO:0007669"/>
    <property type="project" value="TreeGrafter"/>
</dbReference>
<accession>A0A832G119</accession>
<feature type="modified residue" description="N6-(pyridoxal phosphate)lysine" evidence="3">
    <location>
        <position position="184"/>
    </location>
</feature>
<evidence type="ECO:0000256" key="2">
    <source>
        <dbReference type="PIRSR" id="PIRSR000390-1"/>
    </source>
</evidence>
<dbReference type="Gene3D" id="3.40.640.10">
    <property type="entry name" value="Type I PLP-dependent aspartate aminotransferase-like (Major domain)"/>
    <property type="match status" value="1"/>
</dbReference>
<reference evidence="5" key="1">
    <citation type="journal article" date="2020" name="mSystems">
        <title>Genome- and Community-Level Interaction Insights into Carbon Utilization and Element Cycling Functions of Hydrothermarchaeota in Hydrothermal Sediment.</title>
        <authorList>
            <person name="Zhou Z."/>
            <person name="Liu Y."/>
            <person name="Xu W."/>
            <person name="Pan J."/>
            <person name="Luo Z.H."/>
            <person name="Li M."/>
        </authorList>
    </citation>
    <scope>NUCLEOTIDE SEQUENCE [LARGE SCALE GENOMIC DNA]</scope>
    <source>
        <strain evidence="5">SpSt-500</strain>
    </source>
</reference>
<dbReference type="InterPro" id="IPR015424">
    <property type="entry name" value="PyrdxlP-dep_Trfase"/>
</dbReference>
<evidence type="ECO:0000256" key="4">
    <source>
        <dbReference type="RuleBase" id="RU004508"/>
    </source>
</evidence>
<dbReference type="InterPro" id="IPR000653">
    <property type="entry name" value="DegT/StrS_aminotransferase"/>
</dbReference>
<name>A0A832G119_9BACT</name>